<evidence type="ECO:0000313" key="8">
    <source>
        <dbReference type="EMBL" id="VDD84895.1"/>
    </source>
</evidence>
<dbReference type="GO" id="GO:0034314">
    <property type="term" value="P:Arp2/3 complex-mediated actin nucleation"/>
    <property type="evidence" value="ECO:0007669"/>
    <property type="project" value="InterPro"/>
</dbReference>
<evidence type="ECO:0000256" key="6">
    <source>
        <dbReference type="RuleBase" id="RU004301"/>
    </source>
</evidence>
<dbReference type="AlphaFoldDB" id="A0A0N4USH3"/>
<protein>
    <recommendedName>
        <fullName evidence="6">Actin-related protein 2/3 complex subunit 5</fullName>
    </recommendedName>
</protein>
<evidence type="ECO:0000256" key="3">
    <source>
        <dbReference type="ARBA" id="ARBA00022490"/>
    </source>
</evidence>
<dbReference type="OrthoDB" id="429520at2759"/>
<feature type="compositionally biased region" description="Basic and acidic residues" evidence="7">
    <location>
        <begin position="9"/>
        <end position="23"/>
    </location>
</feature>
<dbReference type="Gene3D" id="1.25.40.190">
    <property type="entry name" value="Actin-related protein 2/3 complex subunit 5"/>
    <property type="match status" value="1"/>
</dbReference>
<keyword evidence="9" id="KW-1185">Reference proteome</keyword>
<evidence type="ECO:0000313" key="9">
    <source>
        <dbReference type="Proteomes" id="UP000274131"/>
    </source>
</evidence>
<evidence type="ECO:0000256" key="2">
    <source>
        <dbReference type="ARBA" id="ARBA00006084"/>
    </source>
</evidence>
<dbReference type="WBParaSite" id="EVEC_0000005001-mRNA-1">
    <property type="protein sequence ID" value="EVEC_0000005001-mRNA-1"/>
    <property type="gene ID" value="EVEC_0000005001"/>
</dbReference>
<dbReference type="EMBL" id="UXUI01000016">
    <property type="protein sequence ID" value="VDD84895.1"/>
    <property type="molecule type" value="Genomic_DNA"/>
</dbReference>
<proteinExistence type="inferred from homology"/>
<evidence type="ECO:0000256" key="1">
    <source>
        <dbReference type="ARBA" id="ARBA00004245"/>
    </source>
</evidence>
<dbReference type="Proteomes" id="UP000274131">
    <property type="component" value="Unassembled WGS sequence"/>
</dbReference>
<dbReference type="FunFam" id="1.25.40.190:FF:000003">
    <property type="entry name" value="Actin-related protein 2/3 complex subunit 5"/>
    <property type="match status" value="1"/>
</dbReference>
<name>A0A0N4USH3_ENTVE</name>
<organism evidence="10">
    <name type="scientific">Enterobius vermicularis</name>
    <name type="common">Human pinworm</name>
    <dbReference type="NCBI Taxonomy" id="51028"/>
    <lineage>
        <taxon>Eukaryota</taxon>
        <taxon>Metazoa</taxon>
        <taxon>Ecdysozoa</taxon>
        <taxon>Nematoda</taxon>
        <taxon>Chromadorea</taxon>
        <taxon>Rhabditida</taxon>
        <taxon>Spirurina</taxon>
        <taxon>Oxyuridomorpha</taxon>
        <taxon>Oxyuroidea</taxon>
        <taxon>Oxyuridae</taxon>
        <taxon>Enterobius</taxon>
    </lineage>
</organism>
<comment type="function">
    <text evidence="6">Functions as component of the Arp2/3 complex which is involved in regulation of actin polymerization and together with an activating nucleation-promoting factor (NPF) mediates the formation of branched actin networks. Arp2/3 complex plays a critical role in the control of cell morphogenesis via the modulation of cell polarity development.</text>
</comment>
<dbReference type="InterPro" id="IPR036743">
    <property type="entry name" value="ARPC5_sf"/>
</dbReference>
<comment type="similarity">
    <text evidence="2 6">Belongs to the ARPC5 family.</text>
</comment>
<evidence type="ECO:0000256" key="7">
    <source>
        <dbReference type="SAM" id="MobiDB-lite"/>
    </source>
</evidence>
<dbReference type="Pfam" id="PF04699">
    <property type="entry name" value="P16-Arc"/>
    <property type="match status" value="1"/>
</dbReference>
<sequence>MAKNVENTNYRKLDVDAYDPEKFEDNEEMESASEGPDEKQVNQYIQSARLQDALKAALVNPPLKTKNQMVKDRATALVTKVLTSFKNADMEPAIKTLSDDEVDLLMKYVYKAMDTQAESSNCQYLLSWHAQLMARGGHGCIIRTISDRHRL</sequence>
<evidence type="ECO:0000313" key="10">
    <source>
        <dbReference type="WBParaSite" id="EVEC_0000005001-mRNA-1"/>
    </source>
</evidence>
<dbReference type="InterPro" id="IPR006789">
    <property type="entry name" value="ARPC5"/>
</dbReference>
<dbReference type="PIRSF" id="PIRSF039096">
    <property type="entry name" value="p16-ARC"/>
    <property type="match status" value="1"/>
</dbReference>
<dbReference type="GO" id="GO:0030833">
    <property type="term" value="P:regulation of actin filament polymerization"/>
    <property type="evidence" value="ECO:0007669"/>
    <property type="project" value="InterPro"/>
</dbReference>
<accession>A0A0N4USH3</accession>
<reference evidence="8 9" key="2">
    <citation type="submission" date="2018-10" db="EMBL/GenBank/DDBJ databases">
        <authorList>
            <consortium name="Pathogen Informatics"/>
        </authorList>
    </citation>
    <scope>NUCLEOTIDE SEQUENCE [LARGE SCALE GENOMIC DNA]</scope>
</reference>
<comment type="function">
    <text evidence="5">Functions as a component of the Arp2/3 complex which is involved in regulation of actin polymerization and together with an activating nucleation-promoting factor (NPF) mediates the formation of branched actin networks.</text>
</comment>
<gene>
    <name evidence="8" type="ORF">EVEC_LOCUS38</name>
</gene>
<keyword evidence="4 6" id="KW-0206">Cytoskeleton</keyword>
<reference evidence="10" key="1">
    <citation type="submission" date="2017-02" db="UniProtKB">
        <authorList>
            <consortium name="WormBaseParasite"/>
        </authorList>
    </citation>
    <scope>IDENTIFICATION</scope>
</reference>
<comment type="subcellular location">
    <subcellularLocation>
        <location evidence="1">Cytoplasm</location>
        <location evidence="1">Cytoskeleton</location>
    </subcellularLocation>
</comment>
<evidence type="ECO:0000256" key="5">
    <source>
        <dbReference type="ARBA" id="ARBA00060329"/>
    </source>
</evidence>
<dbReference type="PANTHER" id="PTHR12644">
    <property type="entry name" value="ARP2/3 COMPLEX 16 KD SUBUNIT P16-ARC"/>
    <property type="match status" value="1"/>
</dbReference>
<evidence type="ECO:0000256" key="4">
    <source>
        <dbReference type="ARBA" id="ARBA00023212"/>
    </source>
</evidence>
<feature type="region of interest" description="Disordered" evidence="7">
    <location>
        <begin position="1"/>
        <end position="39"/>
    </location>
</feature>
<dbReference type="SUPFAM" id="SSF69103">
    <property type="entry name" value="Arp2/3 complex 16 kDa subunit ARPC5"/>
    <property type="match status" value="1"/>
</dbReference>
<dbReference type="STRING" id="51028.A0A0N4USH3"/>
<keyword evidence="3" id="KW-0963">Cytoplasm</keyword>
<dbReference type="GO" id="GO:0005885">
    <property type="term" value="C:Arp2/3 protein complex"/>
    <property type="evidence" value="ECO:0007669"/>
    <property type="project" value="InterPro"/>
</dbReference>